<evidence type="ECO:0000256" key="1">
    <source>
        <dbReference type="ARBA" id="ARBA00001946"/>
    </source>
</evidence>
<dbReference type="PANTHER" id="PTHR32308">
    <property type="entry name" value="LYASE BETA SUBUNIT, PUTATIVE (AFU_ORTHOLOGUE AFUA_4G13030)-RELATED"/>
    <property type="match status" value="1"/>
</dbReference>
<dbReference type="InterPro" id="IPR040442">
    <property type="entry name" value="Pyrv_kinase-like_dom_sf"/>
</dbReference>
<dbReference type="InterPro" id="IPR011206">
    <property type="entry name" value="Citrate_lyase_beta/mcl1/mcl2"/>
</dbReference>
<feature type="binding site" evidence="5">
    <location>
        <position position="70"/>
    </location>
    <ligand>
        <name>substrate</name>
    </ligand>
</feature>
<feature type="binding site" evidence="6">
    <location>
        <position position="128"/>
    </location>
    <ligand>
        <name>Mg(2+)</name>
        <dbReference type="ChEBI" id="CHEBI:18420"/>
    </ligand>
</feature>
<keyword evidence="4 6" id="KW-0460">Magnesium</keyword>
<evidence type="ECO:0000256" key="5">
    <source>
        <dbReference type="PIRSR" id="PIRSR015582-1"/>
    </source>
</evidence>
<dbReference type="SUPFAM" id="SSF51621">
    <property type="entry name" value="Phosphoenolpyruvate/pyruvate domain"/>
    <property type="match status" value="1"/>
</dbReference>
<dbReference type="OrthoDB" id="9800547at2"/>
<dbReference type="Pfam" id="PF03328">
    <property type="entry name" value="HpcH_HpaI"/>
    <property type="match status" value="1"/>
</dbReference>
<dbReference type="PANTHER" id="PTHR32308:SF10">
    <property type="entry name" value="CITRATE LYASE SUBUNIT BETA"/>
    <property type="match status" value="1"/>
</dbReference>
<evidence type="ECO:0000313" key="8">
    <source>
        <dbReference type="EMBL" id="SDF75373.1"/>
    </source>
</evidence>
<keyword evidence="3 6" id="KW-0479">Metal-binding</keyword>
<dbReference type="GO" id="GO:0000287">
    <property type="term" value="F:magnesium ion binding"/>
    <property type="evidence" value="ECO:0007669"/>
    <property type="project" value="TreeGrafter"/>
</dbReference>
<comment type="caution">
    <text evidence="8">The sequence shown here is derived from an EMBL/GenBank/DDBJ whole genome shotgun (WGS) entry which is preliminary data.</text>
</comment>
<dbReference type="PIRSF" id="PIRSF015582">
    <property type="entry name" value="Cit_lyase_B"/>
    <property type="match status" value="1"/>
</dbReference>
<dbReference type="RefSeq" id="WP_093150244.1">
    <property type="nucleotide sequence ID" value="NZ_FNBW01000006.1"/>
</dbReference>
<proteinExistence type="inferred from homology"/>
<dbReference type="GO" id="GO:0016829">
    <property type="term" value="F:lyase activity"/>
    <property type="evidence" value="ECO:0007669"/>
    <property type="project" value="UniProtKB-KW"/>
</dbReference>
<feature type="domain" description="HpcH/HpaI aldolase/citrate lyase" evidence="7">
    <location>
        <begin position="9"/>
        <end position="223"/>
    </location>
</feature>
<evidence type="ECO:0000256" key="2">
    <source>
        <dbReference type="ARBA" id="ARBA00005568"/>
    </source>
</evidence>
<reference evidence="8 9" key="1">
    <citation type="submission" date="2016-10" db="EMBL/GenBank/DDBJ databases">
        <authorList>
            <person name="Varghese N."/>
            <person name="Submissions S."/>
        </authorList>
    </citation>
    <scope>NUCLEOTIDE SEQUENCE [LARGE SCALE GENOMIC DNA]</scope>
    <source>
        <strain evidence="8 9">DSM 18839</strain>
    </source>
</reference>
<protein>
    <submittedName>
        <fullName evidence="8">Citrate lyase subunit beta / citryl-CoA lyase</fullName>
    </submittedName>
</protein>
<evidence type="ECO:0000313" key="9">
    <source>
        <dbReference type="Proteomes" id="UP000198615"/>
    </source>
</evidence>
<keyword evidence="8" id="KW-0456">Lyase</keyword>
<dbReference type="InterPro" id="IPR005000">
    <property type="entry name" value="Aldolase/citrate-lyase_domain"/>
</dbReference>
<keyword evidence="9" id="KW-1185">Reference proteome</keyword>
<feature type="binding site" evidence="5">
    <location>
        <position position="128"/>
    </location>
    <ligand>
        <name>substrate</name>
    </ligand>
</feature>
<feature type="binding site" evidence="6">
    <location>
        <position position="155"/>
    </location>
    <ligand>
        <name>Mg(2+)</name>
        <dbReference type="ChEBI" id="CHEBI:18420"/>
    </ligand>
</feature>
<gene>
    <name evidence="8" type="ORF">SAMN05660686_02202</name>
</gene>
<evidence type="ECO:0000256" key="4">
    <source>
        <dbReference type="ARBA" id="ARBA00022842"/>
    </source>
</evidence>
<sequence>MTAVTRPRRSVLYMPGSNPRALDKGRSLPCDGIVMDLEDAVAPDAKQAARDAIAAALAAGGYGSREILIRVNGLDTPWGHDDLVFAAGQPAHGIILSKVESGGTVRQAESLLERNGAPDAMGVWCMVETPRGVLAAQEIAASTPRMAGLMLGTNDLAKDLHCLHTPDRMPLMTSFGLCLLAARAHGIAILDGVHADLNDDEGFAAVCRQGRELGFDGKTLIHPKTIAAANAAFSPRAEDIAWARRIAEAHAAAMAEGKGVLQVDGKLVEGLHVAEAQRLVAMADMIRELEGSTT</sequence>
<organism evidence="8 9">
    <name type="scientific">Thalassobaculum litoreum DSM 18839</name>
    <dbReference type="NCBI Taxonomy" id="1123362"/>
    <lineage>
        <taxon>Bacteria</taxon>
        <taxon>Pseudomonadati</taxon>
        <taxon>Pseudomonadota</taxon>
        <taxon>Alphaproteobacteria</taxon>
        <taxon>Rhodospirillales</taxon>
        <taxon>Thalassobaculaceae</taxon>
        <taxon>Thalassobaculum</taxon>
    </lineage>
</organism>
<dbReference type="EMBL" id="FNBW01000006">
    <property type="protein sequence ID" value="SDF75373.1"/>
    <property type="molecule type" value="Genomic_DNA"/>
</dbReference>
<evidence type="ECO:0000256" key="3">
    <source>
        <dbReference type="ARBA" id="ARBA00022723"/>
    </source>
</evidence>
<dbReference type="InterPro" id="IPR015813">
    <property type="entry name" value="Pyrv/PenolPyrv_kinase-like_dom"/>
</dbReference>
<evidence type="ECO:0000256" key="6">
    <source>
        <dbReference type="PIRSR" id="PIRSR015582-2"/>
    </source>
</evidence>
<evidence type="ECO:0000259" key="7">
    <source>
        <dbReference type="Pfam" id="PF03328"/>
    </source>
</evidence>
<dbReference type="Gene3D" id="3.20.20.60">
    <property type="entry name" value="Phosphoenolpyruvate-binding domains"/>
    <property type="match status" value="1"/>
</dbReference>
<dbReference type="AlphaFoldDB" id="A0A8G2BHJ1"/>
<comment type="cofactor">
    <cofactor evidence="1">
        <name>Mg(2+)</name>
        <dbReference type="ChEBI" id="CHEBI:18420"/>
    </cofactor>
</comment>
<dbReference type="GO" id="GO:0006107">
    <property type="term" value="P:oxaloacetate metabolic process"/>
    <property type="evidence" value="ECO:0007669"/>
    <property type="project" value="TreeGrafter"/>
</dbReference>
<accession>A0A8G2BHJ1</accession>
<dbReference type="Proteomes" id="UP000198615">
    <property type="component" value="Unassembled WGS sequence"/>
</dbReference>
<comment type="similarity">
    <text evidence="2">Belongs to the HpcH/HpaI aldolase family.</text>
</comment>
<name>A0A8G2BHJ1_9PROT</name>